<dbReference type="AlphaFoldDB" id="A0A919PKY1"/>
<evidence type="ECO:0000313" key="3">
    <source>
        <dbReference type="Proteomes" id="UP000660611"/>
    </source>
</evidence>
<sequence>MWATATVARVAVEPEPLPLSWRRTPLTVALHGALLVWMTTPILWVVGLVTFIPEDDTTAQVVFHASTVAFGVTVPVVVHRVARRTERELHWWAMIWLTALIGLAFLCAADVQDTFRGA</sequence>
<keyword evidence="1" id="KW-0472">Membrane</keyword>
<accession>A0A919PKY1</accession>
<keyword evidence="3" id="KW-1185">Reference proteome</keyword>
<reference evidence="2" key="1">
    <citation type="submission" date="2021-01" db="EMBL/GenBank/DDBJ databases">
        <title>Whole genome shotgun sequence of Dactylosporangium siamense NBRC 106093.</title>
        <authorList>
            <person name="Komaki H."/>
            <person name="Tamura T."/>
        </authorList>
    </citation>
    <scope>NUCLEOTIDE SEQUENCE</scope>
    <source>
        <strain evidence="2">NBRC 106093</strain>
    </source>
</reference>
<keyword evidence="1" id="KW-1133">Transmembrane helix</keyword>
<dbReference type="Proteomes" id="UP000660611">
    <property type="component" value="Unassembled WGS sequence"/>
</dbReference>
<organism evidence="2 3">
    <name type="scientific">Dactylosporangium siamense</name>
    <dbReference type="NCBI Taxonomy" id="685454"/>
    <lineage>
        <taxon>Bacteria</taxon>
        <taxon>Bacillati</taxon>
        <taxon>Actinomycetota</taxon>
        <taxon>Actinomycetes</taxon>
        <taxon>Micromonosporales</taxon>
        <taxon>Micromonosporaceae</taxon>
        <taxon>Dactylosporangium</taxon>
    </lineage>
</organism>
<evidence type="ECO:0000256" key="1">
    <source>
        <dbReference type="SAM" id="Phobius"/>
    </source>
</evidence>
<feature type="transmembrane region" description="Helical" evidence="1">
    <location>
        <begin position="28"/>
        <end position="52"/>
    </location>
</feature>
<dbReference type="EMBL" id="BONQ01000050">
    <property type="protein sequence ID" value="GIG45126.1"/>
    <property type="molecule type" value="Genomic_DNA"/>
</dbReference>
<feature type="transmembrane region" description="Helical" evidence="1">
    <location>
        <begin position="58"/>
        <end position="78"/>
    </location>
</feature>
<name>A0A919PKY1_9ACTN</name>
<feature type="transmembrane region" description="Helical" evidence="1">
    <location>
        <begin position="90"/>
        <end position="111"/>
    </location>
</feature>
<keyword evidence="1" id="KW-0812">Transmembrane</keyword>
<evidence type="ECO:0000313" key="2">
    <source>
        <dbReference type="EMBL" id="GIG45126.1"/>
    </source>
</evidence>
<gene>
    <name evidence="2" type="ORF">Dsi01nite_031670</name>
</gene>
<comment type="caution">
    <text evidence="2">The sequence shown here is derived from an EMBL/GenBank/DDBJ whole genome shotgun (WGS) entry which is preliminary data.</text>
</comment>
<protein>
    <submittedName>
        <fullName evidence="2">Uncharacterized protein</fullName>
    </submittedName>
</protein>
<proteinExistence type="predicted"/>